<dbReference type="RefSeq" id="WP_092648832.1">
    <property type="nucleotide sequence ID" value="NZ_LT629792.1"/>
</dbReference>
<name>A0ABY0VAD8_9ACTO</name>
<keyword evidence="4" id="KW-1185">Reference proteome</keyword>
<dbReference type="Gene3D" id="3.40.30.10">
    <property type="entry name" value="Glutaredoxin"/>
    <property type="match status" value="1"/>
</dbReference>
<dbReference type="Gene3D" id="1.20.1050.10">
    <property type="match status" value="1"/>
</dbReference>
<reference evidence="3 4" key="1">
    <citation type="submission" date="2016-10" db="EMBL/GenBank/DDBJ databases">
        <authorList>
            <person name="Varghese N."/>
            <person name="Submissions S."/>
        </authorList>
    </citation>
    <scope>NUCLEOTIDE SEQUENCE [LARGE SCALE GENOMIC DNA]</scope>
    <source>
        <strain evidence="3 4">DSM 9169</strain>
    </source>
</reference>
<evidence type="ECO:0000256" key="1">
    <source>
        <dbReference type="SAM" id="MobiDB-lite"/>
    </source>
</evidence>
<feature type="region of interest" description="Disordered" evidence="1">
    <location>
        <begin position="331"/>
        <end position="358"/>
    </location>
</feature>
<dbReference type="Proteomes" id="UP000198976">
    <property type="component" value="Chromosome I"/>
</dbReference>
<evidence type="ECO:0000313" key="3">
    <source>
        <dbReference type="EMBL" id="SDU03358.1"/>
    </source>
</evidence>
<dbReference type="Pfam" id="PF13409">
    <property type="entry name" value="GST_N_2"/>
    <property type="match status" value="1"/>
</dbReference>
<dbReference type="Pfam" id="PF13410">
    <property type="entry name" value="GST_C_2"/>
    <property type="match status" value="1"/>
</dbReference>
<evidence type="ECO:0000313" key="4">
    <source>
        <dbReference type="Proteomes" id="UP000198976"/>
    </source>
</evidence>
<feature type="domain" description="GST C-terminal" evidence="2">
    <location>
        <begin position="174"/>
        <end position="301"/>
    </location>
</feature>
<sequence>MADDAQKAHNAATEGAYVRDTAYIADRIVSSIPPGSAPQPRSGDAREVGNMLWPVESGRYRLMAARACPWAHRAVIIRRLMGLEDALTLSLAGPTHDARSWNYSGMYPDDRDPVLGIERLQDAYFARVPDYPKGITVPAIVDVPSGAVVTNDFNQMTIDMCTQWSGVQRDGAPDLYPESLVDEIEAVNDEVYPNINNGVYRCGFAADQSSYEDAYRDLWRAMDWVSDRLTSRRYLVGDHITLADVRLFTTLVRFDAVYFGHFKANRMMIRDMPVLRAYLQDLFQTPGFGDTVDIQQIKEHYYIVHEEINPTRVVPVGPDLSYLLEEHDREQLGGQPFGQGTAPGPVREDERPPALTEC</sequence>
<dbReference type="CDD" id="cd03190">
    <property type="entry name" value="GST_C_Omega_like"/>
    <property type="match status" value="1"/>
</dbReference>
<evidence type="ECO:0000259" key="2">
    <source>
        <dbReference type="PROSITE" id="PS50405"/>
    </source>
</evidence>
<dbReference type="EMBL" id="LT629792">
    <property type="protein sequence ID" value="SDU03358.1"/>
    <property type="molecule type" value="Genomic_DNA"/>
</dbReference>
<dbReference type="InterPro" id="IPR036282">
    <property type="entry name" value="Glutathione-S-Trfase_C_sf"/>
</dbReference>
<dbReference type="InterPro" id="IPR004045">
    <property type="entry name" value="Glutathione_S-Trfase_N"/>
</dbReference>
<dbReference type="InterPro" id="IPR010987">
    <property type="entry name" value="Glutathione-S-Trfase_C-like"/>
</dbReference>
<gene>
    <name evidence="3" type="ORF">SAMN04489714_1750</name>
</gene>
<accession>A0ABY0VAD8</accession>
<dbReference type="SFLD" id="SFLDG01148">
    <property type="entry name" value="Xi_(cytGST)"/>
    <property type="match status" value="1"/>
</dbReference>
<dbReference type="PROSITE" id="PS50405">
    <property type="entry name" value="GST_CTER"/>
    <property type="match status" value="1"/>
</dbReference>
<dbReference type="InterPro" id="IPR016639">
    <property type="entry name" value="GST_Omega/GSH"/>
</dbReference>
<dbReference type="InterPro" id="IPR047047">
    <property type="entry name" value="GST_Omega-like_C"/>
</dbReference>
<dbReference type="PANTHER" id="PTHR32419:SF6">
    <property type="entry name" value="GLUTATHIONE S-TRANSFERASE OMEGA-LIKE 1-RELATED"/>
    <property type="match status" value="1"/>
</dbReference>
<dbReference type="InterPro" id="IPR040079">
    <property type="entry name" value="Glutathione_S-Trfase"/>
</dbReference>
<protein>
    <submittedName>
        <fullName evidence="3">Glutathione S-transferase</fullName>
    </submittedName>
</protein>
<organism evidence="3 4">
    <name type="scientific">Schaalia radingae</name>
    <dbReference type="NCBI Taxonomy" id="131110"/>
    <lineage>
        <taxon>Bacteria</taxon>
        <taxon>Bacillati</taxon>
        <taxon>Actinomycetota</taxon>
        <taxon>Actinomycetes</taxon>
        <taxon>Actinomycetales</taxon>
        <taxon>Actinomycetaceae</taxon>
        <taxon>Schaalia</taxon>
    </lineage>
</organism>
<dbReference type="SUPFAM" id="SSF47616">
    <property type="entry name" value="GST C-terminal domain-like"/>
    <property type="match status" value="1"/>
</dbReference>
<dbReference type="SFLD" id="SFLDS00019">
    <property type="entry name" value="Glutathione_Transferase_(cytos"/>
    <property type="match status" value="1"/>
</dbReference>
<dbReference type="SFLD" id="SFLDG01206">
    <property type="entry name" value="Xi.1"/>
    <property type="match status" value="1"/>
</dbReference>
<proteinExistence type="predicted"/>
<dbReference type="PANTHER" id="PTHR32419">
    <property type="entry name" value="GLUTATHIONYL-HYDROQUINONE REDUCTASE"/>
    <property type="match status" value="1"/>
</dbReference>